<dbReference type="KEGG" id="aak:AA2016_1518"/>
<evidence type="ECO:0000313" key="3">
    <source>
        <dbReference type="Proteomes" id="UP000075755"/>
    </source>
</evidence>
<accession>A0AAC8YL43</accession>
<reference evidence="2 3" key="1">
    <citation type="submission" date="2016-03" db="EMBL/GenBank/DDBJ databases">
        <title>Complete genome of Aminobacter aminovorans KCTC 2477.</title>
        <authorList>
            <person name="Kim K.M."/>
        </authorList>
    </citation>
    <scope>NUCLEOTIDE SEQUENCE [LARGE SCALE GENOMIC DNA]</scope>
    <source>
        <strain evidence="2 3">KCTC 2477</strain>
    </source>
</reference>
<gene>
    <name evidence="2" type="ORF">AA2016_1518</name>
</gene>
<evidence type="ECO:0000313" key="2">
    <source>
        <dbReference type="EMBL" id="AMS40450.1"/>
    </source>
</evidence>
<evidence type="ECO:0000256" key="1">
    <source>
        <dbReference type="SAM" id="MobiDB-lite"/>
    </source>
</evidence>
<protein>
    <submittedName>
        <fullName evidence="2">Uncharacterized protein</fullName>
    </submittedName>
</protein>
<name>A0AAC8YL43_AMIAI</name>
<organism evidence="2 3">
    <name type="scientific">Aminobacter aminovorans</name>
    <name type="common">Chelatobacter heintzii</name>
    <dbReference type="NCBI Taxonomy" id="83263"/>
    <lineage>
        <taxon>Bacteria</taxon>
        <taxon>Pseudomonadati</taxon>
        <taxon>Pseudomonadota</taxon>
        <taxon>Alphaproteobacteria</taxon>
        <taxon>Hyphomicrobiales</taxon>
        <taxon>Phyllobacteriaceae</taxon>
        <taxon>Aminobacter</taxon>
    </lineage>
</organism>
<dbReference type="AlphaFoldDB" id="A0AAC8YL43"/>
<sequence length="82" mass="8897">MSSLVQKLYNSKGQPCSDVNSQPTCHKNKHPERDFGACHHEFIVGSVVRLTHPRSGIELLGAFTAWQSGRPVIGHKGAFGVG</sequence>
<feature type="region of interest" description="Disordered" evidence="1">
    <location>
        <begin position="1"/>
        <end position="23"/>
    </location>
</feature>
<dbReference type="Proteomes" id="UP000075755">
    <property type="component" value="Chromosome"/>
</dbReference>
<dbReference type="EMBL" id="CP015005">
    <property type="protein sequence ID" value="AMS40450.1"/>
    <property type="molecule type" value="Genomic_DNA"/>
</dbReference>
<proteinExistence type="predicted"/>